<evidence type="ECO:0000256" key="6">
    <source>
        <dbReference type="ARBA" id="ARBA00022917"/>
    </source>
</evidence>
<dbReference type="NCBIfam" id="TIGR00457">
    <property type="entry name" value="asnS"/>
    <property type="match status" value="1"/>
</dbReference>
<evidence type="ECO:0000256" key="3">
    <source>
        <dbReference type="ARBA" id="ARBA00022598"/>
    </source>
</evidence>
<evidence type="ECO:0000256" key="5">
    <source>
        <dbReference type="ARBA" id="ARBA00022840"/>
    </source>
</evidence>
<dbReference type="PANTHER" id="PTHR22594">
    <property type="entry name" value="ASPARTYL/LYSYL-TRNA SYNTHETASE"/>
    <property type="match status" value="1"/>
</dbReference>
<proteinExistence type="inferred from homology"/>
<dbReference type="InterPro" id="IPR006195">
    <property type="entry name" value="aa-tRNA-synth_II"/>
</dbReference>
<dbReference type="Pfam" id="PF00152">
    <property type="entry name" value="tRNA-synt_2"/>
    <property type="match status" value="1"/>
</dbReference>
<dbReference type="Pfam" id="PF01336">
    <property type="entry name" value="tRNA_anti-codon"/>
    <property type="match status" value="1"/>
</dbReference>
<dbReference type="InterPro" id="IPR002312">
    <property type="entry name" value="Asp/Asn-tRNA-synth_IIb"/>
</dbReference>
<organism evidence="9 10">
    <name type="scientific">Cardiosporidium cionae</name>
    <dbReference type="NCBI Taxonomy" id="476202"/>
    <lineage>
        <taxon>Eukaryota</taxon>
        <taxon>Sar</taxon>
        <taxon>Alveolata</taxon>
        <taxon>Apicomplexa</taxon>
        <taxon>Aconoidasida</taxon>
        <taxon>Nephromycida</taxon>
        <taxon>Cardiosporidium</taxon>
    </lineage>
</organism>
<feature type="non-terminal residue" evidence="9">
    <location>
        <position position="1"/>
    </location>
</feature>
<comment type="similarity">
    <text evidence="1">Belongs to the class-II aminoacyl-tRNA synthetase family.</text>
</comment>
<evidence type="ECO:0000313" key="10">
    <source>
        <dbReference type="Proteomes" id="UP000823046"/>
    </source>
</evidence>
<sequence length="616" mass="71451">QLNFCFSSRRNYCTFSKIHGEVANLENDWLSFGLNLVMKAATYRSHVTNSRGFWHSTNHERILRYSRPIPLWFYQALSRKHQYKPIESSCLESFARVSSILFEHNQHSTRSRKDNFVNGTENTCKNELPEQTNLTTVKGWIKSVRKAARDSLLFVELNDGSCYMNLQIVVPKYFQNFTSVAEAEPGYSYQFTGQLRISPGKHQPYELYVSNSAENHEAICFGDVTSCESISYFSPQHLETVDPSNVTLKLAKFSRFPAHLYPLSKKFHSKEYLRRWQHLRARTTLYGAITRLRSALSLMIHTFFQERGYFLVSTPIISTSDCEGAGRRFKVSPETNSSVERTANDTDLYFKVPAYLTVSGQLSLESYCSSMSNVYSFGPVFRAENSNTVRHLAEFWMIEAESAFVDLERSMKIIEELLLACFRWARSHTRELGCLPKSNYTLRAELFDLENITAIARMSYTDAISRMQFDVFNKKVRFVEFPTWGIDLKAEHENYLTEHVCKGPVLMYNHPKNIKPFYMRLNDDNQTVASVDVLFPHIGEVAGGSQREERLHYLDKRMEECNISHSHYQYRDLRKYGTVPHSGFGIGLERLMMLLFNIENIRDTIPFPRYRGHALT</sequence>
<dbReference type="EC" id="6.1.1.22" evidence="2"/>
<dbReference type="InterPro" id="IPR004365">
    <property type="entry name" value="NA-bd_OB_tRNA"/>
</dbReference>
<dbReference type="InterPro" id="IPR004522">
    <property type="entry name" value="Asn-tRNA-ligase"/>
</dbReference>
<accession>A0ABQ7JFK5</accession>
<dbReference type="Gene3D" id="3.30.930.10">
    <property type="entry name" value="Bira Bifunctional Protein, Domain 2"/>
    <property type="match status" value="1"/>
</dbReference>
<dbReference type="Proteomes" id="UP000823046">
    <property type="component" value="Unassembled WGS sequence"/>
</dbReference>
<evidence type="ECO:0000256" key="7">
    <source>
        <dbReference type="ARBA" id="ARBA00023146"/>
    </source>
</evidence>
<evidence type="ECO:0000313" key="9">
    <source>
        <dbReference type="EMBL" id="KAF8822659.1"/>
    </source>
</evidence>
<reference evidence="9 10" key="1">
    <citation type="journal article" date="2020" name="bioRxiv">
        <title>Metabolic contributions of an alphaproteobacterial endosymbiont in the apicomplexan Cardiosporidium cionae.</title>
        <authorList>
            <person name="Hunter E.S."/>
            <person name="Paight C.J."/>
            <person name="Lane C.E."/>
        </authorList>
    </citation>
    <scope>NUCLEOTIDE SEQUENCE [LARGE SCALE GENOMIC DNA]</scope>
    <source>
        <strain evidence="9">ESH_2018</strain>
    </source>
</reference>
<keyword evidence="5" id="KW-0067">ATP-binding</keyword>
<evidence type="ECO:0000256" key="1">
    <source>
        <dbReference type="ARBA" id="ARBA00008226"/>
    </source>
</evidence>
<gene>
    <name evidence="9" type="ORF">IE077_003200</name>
</gene>
<dbReference type="SUPFAM" id="SSF50249">
    <property type="entry name" value="Nucleic acid-binding proteins"/>
    <property type="match status" value="1"/>
</dbReference>
<dbReference type="CDD" id="cd04318">
    <property type="entry name" value="EcAsnRS_like_N"/>
    <property type="match status" value="1"/>
</dbReference>
<protein>
    <recommendedName>
        <fullName evidence="2">asparagine--tRNA ligase</fullName>
        <ecNumber evidence="2">6.1.1.22</ecNumber>
    </recommendedName>
</protein>
<evidence type="ECO:0000256" key="2">
    <source>
        <dbReference type="ARBA" id="ARBA00012816"/>
    </source>
</evidence>
<evidence type="ECO:0000259" key="8">
    <source>
        <dbReference type="PROSITE" id="PS50862"/>
    </source>
</evidence>
<keyword evidence="6" id="KW-0648">Protein biosynthesis</keyword>
<dbReference type="NCBIfam" id="NF003037">
    <property type="entry name" value="PRK03932.1"/>
    <property type="match status" value="1"/>
</dbReference>
<name>A0ABQ7JFK5_9APIC</name>
<evidence type="ECO:0000256" key="4">
    <source>
        <dbReference type="ARBA" id="ARBA00022741"/>
    </source>
</evidence>
<keyword evidence="4" id="KW-0547">Nucleotide-binding</keyword>
<keyword evidence="10" id="KW-1185">Reference proteome</keyword>
<keyword evidence="7" id="KW-0030">Aminoacyl-tRNA synthetase</keyword>
<dbReference type="PROSITE" id="PS50862">
    <property type="entry name" value="AA_TRNA_LIGASE_II"/>
    <property type="match status" value="1"/>
</dbReference>
<dbReference type="InterPro" id="IPR045864">
    <property type="entry name" value="aa-tRNA-synth_II/BPL/LPL"/>
</dbReference>
<dbReference type="SUPFAM" id="SSF55681">
    <property type="entry name" value="Class II aaRS and biotin synthetases"/>
    <property type="match status" value="1"/>
</dbReference>
<feature type="domain" description="Aminoacyl-transfer RNA synthetases class-II family profile" evidence="8">
    <location>
        <begin position="291"/>
        <end position="606"/>
    </location>
</feature>
<dbReference type="InterPro" id="IPR012340">
    <property type="entry name" value="NA-bd_OB-fold"/>
</dbReference>
<dbReference type="EMBL" id="JADAQX010000034">
    <property type="protein sequence ID" value="KAF8822659.1"/>
    <property type="molecule type" value="Genomic_DNA"/>
</dbReference>
<dbReference type="InterPro" id="IPR004364">
    <property type="entry name" value="Aa-tRNA-synt_II"/>
</dbReference>
<dbReference type="PANTHER" id="PTHR22594:SF34">
    <property type="entry name" value="ASPARAGINE--TRNA LIGASE, MITOCHONDRIAL-RELATED"/>
    <property type="match status" value="1"/>
</dbReference>
<dbReference type="PRINTS" id="PR01042">
    <property type="entry name" value="TRNASYNTHASP"/>
</dbReference>
<keyword evidence="3" id="KW-0436">Ligase</keyword>
<comment type="caution">
    <text evidence="9">The sequence shown here is derived from an EMBL/GenBank/DDBJ whole genome shotgun (WGS) entry which is preliminary data.</text>
</comment>
<dbReference type="Gene3D" id="2.40.50.140">
    <property type="entry name" value="Nucleic acid-binding proteins"/>
    <property type="match status" value="1"/>
</dbReference>